<keyword evidence="1" id="KW-1133">Transmembrane helix</keyword>
<evidence type="ECO:0000313" key="2">
    <source>
        <dbReference type="EMBL" id="CAQ89197.1"/>
    </source>
</evidence>
<accession>B7LS05</accession>
<name>B7LS05_ESCF3</name>
<sequence>MYRLIGAEMISNVDLERSVMPSGNQQPRRDPELKRKAWLAVFLGSALFWVVVALLVWKVWG</sequence>
<proteinExistence type="predicted"/>
<dbReference type="AlphaFoldDB" id="B7LS05"/>
<protein>
    <submittedName>
        <fullName evidence="2">Uncharacterized protein</fullName>
    </submittedName>
</protein>
<dbReference type="EMBL" id="CU928158">
    <property type="protein sequence ID" value="CAQ89197.1"/>
    <property type="molecule type" value="Genomic_DNA"/>
</dbReference>
<keyword evidence="3" id="KW-1185">Reference proteome</keyword>
<dbReference type="Proteomes" id="UP000000745">
    <property type="component" value="Chromosome"/>
</dbReference>
<dbReference type="NCBIfam" id="NF000536">
    <property type="entry name" value="YmiA"/>
    <property type="match status" value="1"/>
</dbReference>
<dbReference type="Pfam" id="PF22868">
    <property type="entry name" value="YmiA-like"/>
    <property type="match status" value="1"/>
</dbReference>
<reference evidence="3" key="1">
    <citation type="journal article" date="2009" name="PLoS Genet.">
        <title>Organised genome dynamics in the Escherichia coli species results in highly diverse adaptive paths.</title>
        <authorList>
            <person name="Touchon M."/>
            <person name="Hoede C."/>
            <person name="Tenaillon O."/>
            <person name="Barbe V."/>
            <person name="Baeriswyl S."/>
            <person name="Bidet P."/>
            <person name="Bingen E."/>
            <person name="Bonacorsi S."/>
            <person name="Bouchier C."/>
            <person name="Bouvet O."/>
            <person name="Calteau A."/>
            <person name="Chiapello H."/>
            <person name="Clermont O."/>
            <person name="Cruveiller S."/>
            <person name="Danchin A."/>
            <person name="Diard M."/>
            <person name="Dossat C."/>
            <person name="Karoui M.E."/>
            <person name="Frapy E."/>
            <person name="Garry L."/>
            <person name="Ghigo J.M."/>
            <person name="Gilles A.M."/>
            <person name="Johnson J."/>
            <person name="Le Bouguenec C."/>
            <person name="Lescat M."/>
            <person name="Mangenot S."/>
            <person name="Martinez-Jehanne V."/>
            <person name="Matic I."/>
            <person name="Nassif X."/>
            <person name="Oztas S."/>
            <person name="Petit M.A."/>
            <person name="Pichon C."/>
            <person name="Rouy Z."/>
            <person name="Ruf C.S."/>
            <person name="Schneider D."/>
            <person name="Tourret J."/>
            <person name="Vacherie B."/>
            <person name="Vallenet D."/>
            <person name="Medigue C."/>
            <person name="Rocha E.P.C."/>
            <person name="Denamur E."/>
        </authorList>
    </citation>
    <scope>NUCLEOTIDE SEQUENCE [LARGE SCALE GENOMIC DNA]</scope>
    <source>
        <strain evidence="3">ATCC 35469 / DSM 13698 / BCRC 15582 / CCUG 18766 / IAM 14443 / JCM 21226 / LMG 7866 / NBRC 102419 / NCTC 12128 / CDC 0568-73</strain>
    </source>
</reference>
<evidence type="ECO:0000313" key="3">
    <source>
        <dbReference type="Proteomes" id="UP000000745"/>
    </source>
</evidence>
<gene>
    <name evidence="2" type="primary">yciX</name>
    <name evidence="2" type="ordered locus">EFER_1681</name>
</gene>
<evidence type="ECO:0000256" key="1">
    <source>
        <dbReference type="SAM" id="Phobius"/>
    </source>
</evidence>
<keyword evidence="1" id="KW-0812">Transmembrane</keyword>
<organism evidence="2 3">
    <name type="scientific">Escherichia fergusonii (strain ATCC 35469 / DSM 13698 / CCUG 18766 / IAM 14443 / JCM 21226 / LMG 7866 / NBRC 102419 / NCTC 12128 / CDC 0568-73)</name>
    <dbReference type="NCBI Taxonomy" id="585054"/>
    <lineage>
        <taxon>Bacteria</taxon>
        <taxon>Pseudomonadati</taxon>
        <taxon>Pseudomonadota</taxon>
        <taxon>Gammaproteobacteria</taxon>
        <taxon>Enterobacterales</taxon>
        <taxon>Enterobacteriaceae</taxon>
        <taxon>Escherichia</taxon>
    </lineage>
</organism>
<keyword evidence="1" id="KW-0472">Membrane</keyword>
<feature type="transmembrane region" description="Helical" evidence="1">
    <location>
        <begin position="37"/>
        <end position="60"/>
    </location>
</feature>
<dbReference type="InterPro" id="IPR047744">
    <property type="entry name" value="YmiA_put-like"/>
</dbReference>
<dbReference type="KEGG" id="efe:EFER_1681"/>
<dbReference type="HOGENOM" id="CLU_209003_0_0_6"/>